<dbReference type="AlphaFoldDB" id="A0A327YUR4"/>
<dbReference type="InterPro" id="IPR036663">
    <property type="entry name" value="Fumarylacetoacetase_C_sf"/>
</dbReference>
<dbReference type="GO" id="GO:0003824">
    <property type="term" value="F:catalytic activity"/>
    <property type="evidence" value="ECO:0007669"/>
    <property type="project" value="InterPro"/>
</dbReference>
<dbReference type="SUPFAM" id="SSF56529">
    <property type="entry name" value="FAH"/>
    <property type="match status" value="1"/>
</dbReference>
<keyword evidence="2" id="KW-0479">Metal-binding</keyword>
<accession>A0A327YUR4</accession>
<dbReference type="EMBL" id="QLMJ01000038">
    <property type="protein sequence ID" value="RAK24676.1"/>
    <property type="molecule type" value="Genomic_DNA"/>
</dbReference>
<dbReference type="OrthoDB" id="2273115at2"/>
<dbReference type="InterPro" id="IPR011234">
    <property type="entry name" value="Fumarylacetoacetase-like_C"/>
</dbReference>
<dbReference type="Gene3D" id="3.90.850.10">
    <property type="entry name" value="Fumarylacetoacetase-like, C-terminal domain"/>
    <property type="match status" value="1"/>
</dbReference>
<dbReference type="InterPro" id="IPR051121">
    <property type="entry name" value="FAH"/>
</dbReference>
<reference evidence="4 5" key="1">
    <citation type="submission" date="2018-06" db="EMBL/GenBank/DDBJ databases">
        <title>Genomic Encyclopedia of Type Strains, Phase III (KMG-III): the genomes of soil and plant-associated and newly described type strains.</title>
        <authorList>
            <person name="Whitman W."/>
        </authorList>
    </citation>
    <scope>NUCLEOTIDE SEQUENCE [LARGE SCALE GENOMIC DNA]</scope>
    <source>
        <strain evidence="4 5">CGMCC 4.7090</strain>
    </source>
</reference>
<keyword evidence="5" id="KW-1185">Reference proteome</keyword>
<evidence type="ECO:0000256" key="2">
    <source>
        <dbReference type="ARBA" id="ARBA00022723"/>
    </source>
</evidence>
<organism evidence="4 5">
    <name type="scientific">Actinoplanes lutulentus</name>
    <dbReference type="NCBI Taxonomy" id="1287878"/>
    <lineage>
        <taxon>Bacteria</taxon>
        <taxon>Bacillati</taxon>
        <taxon>Actinomycetota</taxon>
        <taxon>Actinomycetes</taxon>
        <taxon>Micromonosporales</taxon>
        <taxon>Micromonosporaceae</taxon>
        <taxon>Actinoplanes</taxon>
    </lineage>
</organism>
<dbReference type="PANTHER" id="PTHR42796">
    <property type="entry name" value="FUMARYLACETOACETATE HYDROLASE DOMAIN-CONTAINING PROTEIN 2A-RELATED"/>
    <property type="match status" value="1"/>
</dbReference>
<protein>
    <submittedName>
        <fullName evidence="4">2-keto-4-pentenoate hydratase/2-oxohepta-3-ene-1,7-dioic acid hydratase in catechol pathway</fullName>
    </submittedName>
</protein>
<dbReference type="RefSeq" id="WP_111655293.1">
    <property type="nucleotide sequence ID" value="NZ_JACHWI010000007.1"/>
</dbReference>
<evidence type="ECO:0000256" key="1">
    <source>
        <dbReference type="ARBA" id="ARBA00010211"/>
    </source>
</evidence>
<evidence type="ECO:0000313" key="5">
    <source>
        <dbReference type="Proteomes" id="UP000249341"/>
    </source>
</evidence>
<comment type="similarity">
    <text evidence="1">Belongs to the FAH family.</text>
</comment>
<dbReference type="GO" id="GO:0044281">
    <property type="term" value="P:small molecule metabolic process"/>
    <property type="evidence" value="ECO:0007669"/>
    <property type="project" value="UniProtKB-ARBA"/>
</dbReference>
<dbReference type="Proteomes" id="UP000249341">
    <property type="component" value="Unassembled WGS sequence"/>
</dbReference>
<dbReference type="GO" id="GO:0046872">
    <property type="term" value="F:metal ion binding"/>
    <property type="evidence" value="ECO:0007669"/>
    <property type="project" value="UniProtKB-KW"/>
</dbReference>
<dbReference type="PANTHER" id="PTHR42796:SF4">
    <property type="entry name" value="FUMARYLACETOACETATE HYDROLASE DOMAIN-CONTAINING PROTEIN 2A"/>
    <property type="match status" value="1"/>
</dbReference>
<gene>
    <name evidence="4" type="ORF">B0I29_13819</name>
</gene>
<dbReference type="Pfam" id="PF01557">
    <property type="entry name" value="FAA_hydrolase"/>
    <property type="match status" value="1"/>
</dbReference>
<feature type="domain" description="Fumarylacetoacetase-like C-terminal" evidence="3">
    <location>
        <begin position="67"/>
        <end position="270"/>
    </location>
</feature>
<name>A0A327YUR4_9ACTN</name>
<sequence>MRFATLDGRLVLTRDALALDVPGGEAVNASLGRFDELLKWAVGADWSSAVPFTVEQLGPPVPQPRQVFAVALNYRPHAAEAGYQAPDDPLLFTKFPSCITGPITAVTLPQGKPDWEIEVVAVIGAGGSSIPASRAWDAVAGLTLGQDLSERDLQMRGKPPQFSLAKSFPGFGPTGPYLVTPDEFADRDDIGFECFLGDERVQHGRTSEMIFPVAELVARISAVCPLLPGDLIFTGTPAGVGNRRNPPRYLQPGETLISKAEGIGEIRQTFR</sequence>
<comment type="caution">
    <text evidence="4">The sequence shown here is derived from an EMBL/GenBank/DDBJ whole genome shotgun (WGS) entry which is preliminary data.</text>
</comment>
<evidence type="ECO:0000313" key="4">
    <source>
        <dbReference type="EMBL" id="RAK24676.1"/>
    </source>
</evidence>
<evidence type="ECO:0000259" key="3">
    <source>
        <dbReference type="Pfam" id="PF01557"/>
    </source>
</evidence>
<proteinExistence type="inferred from homology"/>